<keyword evidence="2" id="KW-0636">Prenylation</keyword>
<keyword evidence="2" id="KW-0449">Lipoprotein</keyword>
<keyword evidence="2" id="KW-0472">Membrane</keyword>
<dbReference type="GO" id="GO:0005964">
    <property type="term" value="C:phosphorylase kinase complex"/>
    <property type="evidence" value="ECO:0007669"/>
    <property type="project" value="TreeGrafter"/>
</dbReference>
<dbReference type="GO" id="GO:0005977">
    <property type="term" value="P:glycogen metabolic process"/>
    <property type="evidence" value="ECO:0007669"/>
    <property type="project" value="UniProtKB-UniPathway"/>
</dbReference>
<dbReference type="PANTHER" id="PTHR10749">
    <property type="entry name" value="PHOSPHORYLASE B KINASE REGULATORY SUBUNIT"/>
    <property type="match status" value="1"/>
</dbReference>
<feature type="region of interest" description="Disordered" evidence="3">
    <location>
        <begin position="127"/>
        <end position="149"/>
    </location>
</feature>
<evidence type="ECO:0000256" key="1">
    <source>
        <dbReference type="ARBA" id="ARBA00023277"/>
    </source>
</evidence>
<feature type="compositionally biased region" description="Acidic residues" evidence="3">
    <location>
        <begin position="139"/>
        <end position="149"/>
    </location>
</feature>
<evidence type="ECO:0000313" key="7">
    <source>
        <dbReference type="Proteomes" id="UP000675881"/>
    </source>
</evidence>
<comment type="subcellular location">
    <subcellularLocation>
        <location evidence="2">Cell membrane</location>
        <topology evidence="2">Lipid-anchor</topology>
        <orientation evidence="2">Cytoplasmic side</orientation>
    </subcellularLocation>
</comment>
<keyword evidence="2" id="KW-1003">Cell membrane</keyword>
<proteinExistence type="inferred from homology"/>
<comment type="pathway">
    <text evidence="2">Glycan biosynthesis; glycogen metabolism.</text>
</comment>
<dbReference type="InterPro" id="IPR008734">
    <property type="entry name" value="PHK_A/B_su"/>
</dbReference>
<evidence type="ECO:0000259" key="4">
    <source>
        <dbReference type="Pfam" id="PF19292"/>
    </source>
</evidence>
<evidence type="ECO:0000259" key="5">
    <source>
        <dbReference type="Pfam" id="PF21788"/>
    </source>
</evidence>
<dbReference type="UniPathway" id="UPA00163"/>
<sequence>MFKAFKGDASTAMLANELLCYLAMFINTDPHIFHGIMRIRIGLIIQVLASEMGDKLDLSKDDAYEQLMSLSPFDMRNILLNVMASKDFHIDKIESGWSINTLDETKLSQALLKSSFKEEYKEKLIKANQNGQTTNNSVDSDDTDDNDEEEGAWVRRRRLDGALNRVPTGFYSKIWHLLRVCRELHIGTEKYLSTSVTQEMTKYRQLLVEVLMVLIMAQERRITKSLDDSIDLDKIVHLANELFLIDQRKIQGDAMQCCAKEDQNHDAPLCGGAGKICQIFYDTAPSGPYGTMQYMIHAACQLLDQIPKDGEISCNKLRLGSKLADAHFKMSKLGARMKIKYATQVFSSSVAAALVTDANLGVLHITANKTADFCQQAERHRSYTDVSQHVFALSTFEMSSTMDVEKLSLPKLDEEIKNLAQGKEVDTLFHIYEHLLTSPLGEENTNVTQWTGFTVDDQTFALSKPTDTVDPIYGDPVTQKLILGAQVSNGKVNHEDPAISGEGLKIKMLNGKEINLVKKDGKLMANDMPVKNILTFVKELIGYRRRKVLFILHGDLTHMRKNDS</sequence>
<evidence type="ECO:0000256" key="3">
    <source>
        <dbReference type="SAM" id="MobiDB-lite"/>
    </source>
</evidence>
<accession>A0A7R8CVC7</accession>
<name>A0A7R8CVC7_LEPSM</name>
<feature type="domain" description="Transposable element P transposase-like GTP-binding insertion" evidence="5">
    <location>
        <begin position="315"/>
        <end position="378"/>
    </location>
</feature>
<keyword evidence="7" id="KW-1185">Reference proteome</keyword>
<keyword evidence="1 2" id="KW-0119">Carbohydrate metabolism</keyword>
<protein>
    <recommendedName>
        <fullName evidence="2">Phosphorylase b kinase regulatory subunit</fullName>
    </recommendedName>
</protein>
<evidence type="ECO:0000313" key="6">
    <source>
        <dbReference type="EMBL" id="CAF2942376.1"/>
    </source>
</evidence>
<dbReference type="EMBL" id="HG994584">
    <property type="protein sequence ID" value="CAF2942376.1"/>
    <property type="molecule type" value="Genomic_DNA"/>
</dbReference>
<dbReference type="PANTHER" id="PTHR10749:SF7">
    <property type="entry name" value="PHOSPHORYLASE B KINASE REGULATORY SUBUNIT ALPHA-RELATED"/>
    <property type="match status" value="1"/>
</dbReference>
<reference evidence="6" key="1">
    <citation type="submission" date="2021-02" db="EMBL/GenBank/DDBJ databases">
        <authorList>
            <person name="Bekaert M."/>
        </authorList>
    </citation>
    <scope>NUCLEOTIDE SEQUENCE</scope>
    <source>
        <strain evidence="6">IoA-00</strain>
    </source>
</reference>
<dbReference type="Pfam" id="PF21788">
    <property type="entry name" value="TNP-like_GBD"/>
    <property type="match status" value="1"/>
</dbReference>
<dbReference type="GO" id="GO:0005886">
    <property type="term" value="C:plasma membrane"/>
    <property type="evidence" value="ECO:0007669"/>
    <property type="project" value="UniProtKB-SubCell"/>
</dbReference>
<dbReference type="AlphaFoldDB" id="A0A7R8CVC7"/>
<evidence type="ECO:0000256" key="2">
    <source>
        <dbReference type="RuleBase" id="RU364123"/>
    </source>
</evidence>
<comment type="function">
    <text evidence="2">Phosphorylase b kinase catalyzes the phosphorylation of serine in certain substrates, including troponin I.</text>
</comment>
<comment type="similarity">
    <text evidence="2">Belongs to the phosphorylase b kinase regulatory chain family.</text>
</comment>
<dbReference type="OrthoDB" id="5971574at2759"/>
<gene>
    <name evidence="6" type="ORF">LSAA_9562</name>
</gene>
<dbReference type="Pfam" id="PF19292">
    <property type="entry name" value="KPBB_C"/>
    <property type="match status" value="1"/>
</dbReference>
<keyword evidence="2" id="KW-0321">Glycogen metabolism</keyword>
<dbReference type="InterPro" id="IPR048366">
    <property type="entry name" value="TNP-like_GBD"/>
</dbReference>
<organism evidence="6 7">
    <name type="scientific">Lepeophtheirus salmonis</name>
    <name type="common">Salmon louse</name>
    <name type="synonym">Caligus salmonis</name>
    <dbReference type="NCBI Taxonomy" id="72036"/>
    <lineage>
        <taxon>Eukaryota</taxon>
        <taxon>Metazoa</taxon>
        <taxon>Ecdysozoa</taxon>
        <taxon>Arthropoda</taxon>
        <taxon>Crustacea</taxon>
        <taxon>Multicrustacea</taxon>
        <taxon>Hexanauplia</taxon>
        <taxon>Copepoda</taxon>
        <taxon>Siphonostomatoida</taxon>
        <taxon>Caligidae</taxon>
        <taxon>Lepeophtheirus</taxon>
    </lineage>
</organism>
<dbReference type="Proteomes" id="UP000675881">
    <property type="component" value="Chromosome 5"/>
</dbReference>
<dbReference type="GO" id="GO:0005516">
    <property type="term" value="F:calmodulin binding"/>
    <property type="evidence" value="ECO:0007669"/>
    <property type="project" value="UniProtKB-KW"/>
</dbReference>
<feature type="domain" description="Phosphorylase b kinase regulatory subunit alpha/beta C-terminal" evidence="4">
    <location>
        <begin position="56"/>
        <end position="188"/>
    </location>
</feature>
<dbReference type="InterPro" id="IPR045583">
    <property type="entry name" value="KPBA/B_C"/>
</dbReference>
<keyword evidence="2" id="KW-0112">Calmodulin-binding</keyword>